<evidence type="ECO:0000313" key="3">
    <source>
        <dbReference type="Proteomes" id="UP000018209"/>
    </source>
</evidence>
<gene>
    <name evidence="2" type="ORF">NBRC3257_1827</name>
</gene>
<evidence type="ECO:0000256" key="1">
    <source>
        <dbReference type="SAM" id="MobiDB-lite"/>
    </source>
</evidence>
<accession>A0ABQ0IX99</accession>
<name>A0ABQ0IX99_GLUTH</name>
<comment type="caution">
    <text evidence="2">The sequence shown here is derived from an EMBL/GenBank/DDBJ whole genome shotgun (WGS) entry which is preliminary data.</text>
</comment>
<feature type="compositionally biased region" description="Basic and acidic residues" evidence="1">
    <location>
        <begin position="326"/>
        <end position="336"/>
    </location>
</feature>
<dbReference type="EMBL" id="BASM01000024">
    <property type="protein sequence ID" value="GAD26828.1"/>
    <property type="molecule type" value="Genomic_DNA"/>
</dbReference>
<organism evidence="2 3">
    <name type="scientific">Gluconobacter thailandicus NBRC 3257</name>
    <dbReference type="NCBI Taxonomy" id="1381097"/>
    <lineage>
        <taxon>Bacteria</taxon>
        <taxon>Pseudomonadati</taxon>
        <taxon>Pseudomonadota</taxon>
        <taxon>Alphaproteobacteria</taxon>
        <taxon>Acetobacterales</taxon>
        <taxon>Acetobacteraceae</taxon>
        <taxon>Gluconobacter</taxon>
    </lineage>
</organism>
<sequence>MSDKIEFSLHQNSVSAAGASYDASMLPAWHVRRPHFLKNALALIQGALPTASDIAGRYLPRMPCRVRASMTEDETATQIMDLVDAVSQDYVSLNTPDARNALLFRLSSDRKERLAALPDMIRPMIVTDAEEQRGFAILWLNTPVITSANGRLAPQILADWAEKLMAHFLGASRLPALALVGSPWAIRGSRQGSPTSERPVWKIRPGAERVELRAVVKLLSPGTGPDFGENCDSTSDFYNTPKAIRITNQYLFNNVRRHFAPHPSPDSEGILAYARAINRQFPRPVPPGNVMGMCQRIHDYLHKKLARRATRRRDPEETPRQAQARSGRETGAMRRETTSRRLVGLILAWPSDKKLTQSALAVAAGVSEKTVRDHEKRPIPTGSSLPLSGNTQNINKFARPECCFPGKTLSDLIAHRKIELEDLTYFEGYKRDLRRFPDTAAPPNTPVSGWDNPQIAFAYRDAEIAFEDVRSRKRRSVLKAARERQLRQAGLRDDISVKRRALNAVPTRLALLQPYLEKKYPPERLSVLLKIIRRNMEKKSKPIFTLALWQEYFARLRPLPSHRHAFAQYVVRKHAIRIGMRYSAFFGGPHPT</sequence>
<protein>
    <recommendedName>
        <fullName evidence="4">Replication protein</fullName>
    </recommendedName>
</protein>
<proteinExistence type="predicted"/>
<dbReference type="Proteomes" id="UP000018209">
    <property type="component" value="Unassembled WGS sequence"/>
</dbReference>
<reference evidence="2 3" key="1">
    <citation type="submission" date="2013-08" db="EMBL/GenBank/DDBJ databases">
        <title>Gluconobacter thailandicus NBRC 3257 whole genome sequence.</title>
        <authorList>
            <person name="Matsutani M."/>
            <person name="Yakushi T."/>
            <person name="Matsushita K."/>
        </authorList>
    </citation>
    <scope>NUCLEOTIDE SEQUENCE [LARGE SCALE GENOMIC DNA]</scope>
    <source>
        <strain evidence="2 3">NBRC 3257</strain>
    </source>
</reference>
<evidence type="ECO:0000313" key="2">
    <source>
        <dbReference type="EMBL" id="GAD26828.1"/>
    </source>
</evidence>
<feature type="region of interest" description="Disordered" evidence="1">
    <location>
        <begin position="307"/>
        <end position="336"/>
    </location>
</feature>
<evidence type="ECO:0008006" key="4">
    <source>
        <dbReference type="Google" id="ProtNLM"/>
    </source>
</evidence>
<keyword evidence="3" id="KW-1185">Reference proteome</keyword>